<dbReference type="Gene3D" id="3.30.70.80">
    <property type="entry name" value="Peptidase S8 propeptide/proteinase inhibitor I9"/>
    <property type="match status" value="1"/>
</dbReference>
<dbReference type="FunFam" id="3.30.70.80:FF:000003">
    <property type="entry name" value="Subtilisin-like protease SBT1.9"/>
    <property type="match status" value="1"/>
</dbReference>
<evidence type="ECO:0000256" key="9">
    <source>
        <dbReference type="PIRSR" id="PIRSR615500-1"/>
    </source>
</evidence>
<dbReference type="InterPro" id="IPR036852">
    <property type="entry name" value="Peptidase_S8/S53_dom_sf"/>
</dbReference>
<evidence type="ECO:0000256" key="1">
    <source>
        <dbReference type="ARBA" id="ARBA00004613"/>
    </source>
</evidence>
<organism evidence="15 16">
    <name type="scientific">Coptis chinensis</name>
    <dbReference type="NCBI Taxonomy" id="261450"/>
    <lineage>
        <taxon>Eukaryota</taxon>
        <taxon>Viridiplantae</taxon>
        <taxon>Streptophyta</taxon>
        <taxon>Embryophyta</taxon>
        <taxon>Tracheophyta</taxon>
        <taxon>Spermatophyta</taxon>
        <taxon>Magnoliopsida</taxon>
        <taxon>Ranunculales</taxon>
        <taxon>Ranunculaceae</taxon>
        <taxon>Coptidoideae</taxon>
        <taxon>Coptis</taxon>
    </lineage>
</organism>
<dbReference type="CDD" id="cd04852">
    <property type="entry name" value="Peptidases_S8_3"/>
    <property type="match status" value="1"/>
</dbReference>
<evidence type="ECO:0000256" key="3">
    <source>
        <dbReference type="ARBA" id="ARBA00022525"/>
    </source>
</evidence>
<dbReference type="Pfam" id="PF17766">
    <property type="entry name" value="fn3_6"/>
    <property type="match status" value="1"/>
</dbReference>
<evidence type="ECO:0000259" key="12">
    <source>
        <dbReference type="Pfam" id="PF00082"/>
    </source>
</evidence>
<evidence type="ECO:0000256" key="2">
    <source>
        <dbReference type="ARBA" id="ARBA00011073"/>
    </source>
</evidence>
<dbReference type="GO" id="GO:0006508">
    <property type="term" value="P:proteolysis"/>
    <property type="evidence" value="ECO:0007669"/>
    <property type="project" value="UniProtKB-KW"/>
</dbReference>
<reference evidence="15 16" key="1">
    <citation type="submission" date="2020-10" db="EMBL/GenBank/DDBJ databases">
        <title>The Coptis chinensis genome and diversification of protoberbering-type alkaloids.</title>
        <authorList>
            <person name="Wang B."/>
            <person name="Shu S."/>
            <person name="Song C."/>
            <person name="Liu Y."/>
        </authorList>
    </citation>
    <scope>NUCLEOTIDE SEQUENCE [LARGE SCALE GENOMIC DNA]</scope>
    <source>
        <strain evidence="15">HL-2020</strain>
        <tissue evidence="15">Leaf</tissue>
    </source>
</reference>
<dbReference type="Gene3D" id="3.50.30.30">
    <property type="match status" value="1"/>
</dbReference>
<dbReference type="Pfam" id="PF05922">
    <property type="entry name" value="Inhibitor_I9"/>
    <property type="match status" value="1"/>
</dbReference>
<feature type="signal peptide" evidence="11">
    <location>
        <begin position="1"/>
        <end position="26"/>
    </location>
</feature>
<dbReference type="InterPro" id="IPR023828">
    <property type="entry name" value="Peptidase_S8_Ser-AS"/>
</dbReference>
<gene>
    <name evidence="15" type="ORF">IFM89_031564</name>
</gene>
<dbReference type="GO" id="GO:0005576">
    <property type="term" value="C:extracellular region"/>
    <property type="evidence" value="ECO:0007669"/>
    <property type="project" value="UniProtKB-SubCell"/>
</dbReference>
<dbReference type="InterPro" id="IPR045051">
    <property type="entry name" value="SBT"/>
</dbReference>
<keyword evidence="5 11" id="KW-0732">Signal</keyword>
<dbReference type="PROSITE" id="PS51892">
    <property type="entry name" value="SUBTILASE"/>
    <property type="match status" value="1"/>
</dbReference>
<protein>
    <submittedName>
        <fullName evidence="15">Uncharacterized protein</fullName>
    </submittedName>
</protein>
<feature type="active site" description="Charge relay system" evidence="9 10">
    <location>
        <position position="147"/>
    </location>
</feature>
<dbReference type="Proteomes" id="UP000631114">
    <property type="component" value="Unassembled WGS sequence"/>
</dbReference>
<feature type="chain" id="PRO_5032583484" evidence="11">
    <location>
        <begin position="27"/>
        <end position="755"/>
    </location>
</feature>
<dbReference type="Pfam" id="PF00082">
    <property type="entry name" value="Peptidase_S8"/>
    <property type="match status" value="1"/>
</dbReference>
<dbReference type="PANTHER" id="PTHR10795">
    <property type="entry name" value="PROPROTEIN CONVERTASE SUBTILISIN/KEXIN"/>
    <property type="match status" value="1"/>
</dbReference>
<comment type="similarity">
    <text evidence="2 10">Belongs to the peptidase S8 family.</text>
</comment>
<feature type="domain" description="Inhibitor I9" evidence="13">
    <location>
        <begin position="30"/>
        <end position="115"/>
    </location>
</feature>
<keyword evidence="3" id="KW-0964">Secreted</keyword>
<evidence type="ECO:0000256" key="8">
    <source>
        <dbReference type="ARBA" id="ARBA00023180"/>
    </source>
</evidence>
<sequence length="755" mass="81392">MGKMPHLSWFFQAWILIAIHTDFTLADRSTYIVHMDKSAMPKAFAIHHDWYLATINSLKVAGTNSDTLKSMPRLLYTYDNAIHGFSAVLSFEELLNLQNSPGFVTAYPDKIVKLHTTHTPEFLSLNTISGVWPASDYGKDVIIGMMDSGVWPESKSFNDDGMTEVPIKWKGICQAGGDFNSSMCNRKLIGARSYQSGALAANLNGERYRDSPRDANGHGTHTSSTAAGNYVEGVSFFGYAEGTARGIAPRARVAMYSVSGSVGAGSDLLAGMDQAIEDGVDVISVSMGAGRIPLYENPIAIAGFAAMEKGVFVSTLAGNDGPYPMSVENGVPWLLTVGASTIDRQNSAILTLGNGMSTFGWSEFPVNALLENVPVIYNETLLACDSAELLSAEATGKIVICSDYSGYLASQIHETVLYSNVAGAIFISNSTKYMEVKDLPCPAMVITPVQSPGLINYVTSTTNPTVTMKFQLEVLGSKPAPAVSCYSSRGPSSSYPSIMKPDLIAPGSKVLAAWIPISPSAFLGSNVVLSSSYTLKSGTSMACPHASGVAALLKGANPDWSPAAIRSAMMTTASHIGNDYSPIQDNGKSLRYATPLDMGSGQIDPNKALDPGLIYDADSQDYVNHLCFMNFTKKQILTITRSSKYDCSTAADLNYPSFMAFFNNTSLTVHKFHRTVTNVGQKSSSYKVNLKVPRGTSITVMPDTLSFTRRYQKVSFNVSVDIKQMNTLKSYGSLVWKEVGGNHTVRSPIVVYRMV</sequence>
<dbReference type="GO" id="GO:0004252">
    <property type="term" value="F:serine-type endopeptidase activity"/>
    <property type="evidence" value="ECO:0007669"/>
    <property type="project" value="UniProtKB-UniRule"/>
</dbReference>
<evidence type="ECO:0000256" key="6">
    <source>
        <dbReference type="ARBA" id="ARBA00022801"/>
    </source>
</evidence>
<dbReference type="InterPro" id="IPR034197">
    <property type="entry name" value="Peptidases_S8_3"/>
</dbReference>
<keyword evidence="8" id="KW-0325">Glycoprotein</keyword>
<keyword evidence="6 10" id="KW-0378">Hydrolase</keyword>
<keyword evidence="4 10" id="KW-0645">Protease</keyword>
<dbReference type="FunFam" id="3.40.50.200:FF:000006">
    <property type="entry name" value="Subtilisin-like protease SBT1.5"/>
    <property type="match status" value="1"/>
</dbReference>
<accession>A0A835HL28</accession>
<evidence type="ECO:0000256" key="11">
    <source>
        <dbReference type="SAM" id="SignalP"/>
    </source>
</evidence>
<evidence type="ECO:0000313" key="15">
    <source>
        <dbReference type="EMBL" id="KAF9602795.1"/>
    </source>
</evidence>
<dbReference type="SUPFAM" id="SSF52743">
    <property type="entry name" value="Subtilisin-like"/>
    <property type="match status" value="1"/>
</dbReference>
<evidence type="ECO:0000259" key="13">
    <source>
        <dbReference type="Pfam" id="PF05922"/>
    </source>
</evidence>
<keyword evidence="7 10" id="KW-0720">Serine protease</keyword>
<feature type="domain" description="Subtilisin-like protease fibronectin type-III" evidence="14">
    <location>
        <begin position="652"/>
        <end position="751"/>
    </location>
</feature>
<dbReference type="InterPro" id="IPR010259">
    <property type="entry name" value="S8pro/Inhibitor_I9"/>
</dbReference>
<comment type="subcellular location">
    <subcellularLocation>
        <location evidence="1">Secreted</location>
    </subcellularLocation>
</comment>
<dbReference type="PROSITE" id="PS00138">
    <property type="entry name" value="SUBTILASE_SER"/>
    <property type="match status" value="1"/>
</dbReference>
<dbReference type="Gene3D" id="3.40.50.200">
    <property type="entry name" value="Peptidase S8/S53 domain"/>
    <property type="match status" value="1"/>
</dbReference>
<keyword evidence="16" id="KW-1185">Reference proteome</keyword>
<comment type="caution">
    <text evidence="15">The sequence shown here is derived from an EMBL/GenBank/DDBJ whole genome shotgun (WGS) entry which is preliminary data.</text>
</comment>
<evidence type="ECO:0000259" key="14">
    <source>
        <dbReference type="Pfam" id="PF17766"/>
    </source>
</evidence>
<dbReference type="InterPro" id="IPR000209">
    <property type="entry name" value="Peptidase_S8/S53_dom"/>
</dbReference>
<dbReference type="AlphaFoldDB" id="A0A835HL28"/>
<dbReference type="InterPro" id="IPR015500">
    <property type="entry name" value="Peptidase_S8_subtilisin-rel"/>
</dbReference>
<proteinExistence type="inferred from homology"/>
<dbReference type="Gene3D" id="2.60.40.2310">
    <property type="match status" value="1"/>
</dbReference>
<dbReference type="InterPro" id="IPR041469">
    <property type="entry name" value="Subtilisin-like_FN3"/>
</dbReference>
<evidence type="ECO:0000313" key="16">
    <source>
        <dbReference type="Proteomes" id="UP000631114"/>
    </source>
</evidence>
<evidence type="ECO:0000256" key="7">
    <source>
        <dbReference type="ARBA" id="ARBA00022825"/>
    </source>
</evidence>
<dbReference type="PRINTS" id="PR00723">
    <property type="entry name" value="SUBTILISIN"/>
</dbReference>
<feature type="active site" description="Charge relay system" evidence="9 10">
    <location>
        <position position="540"/>
    </location>
</feature>
<evidence type="ECO:0000256" key="10">
    <source>
        <dbReference type="PROSITE-ProRule" id="PRU01240"/>
    </source>
</evidence>
<name>A0A835HL28_9MAGN</name>
<feature type="active site" description="Charge relay system" evidence="9 10">
    <location>
        <position position="218"/>
    </location>
</feature>
<dbReference type="CDD" id="cd02120">
    <property type="entry name" value="PA_subtilisin_like"/>
    <property type="match status" value="1"/>
</dbReference>
<evidence type="ECO:0000256" key="4">
    <source>
        <dbReference type="ARBA" id="ARBA00022670"/>
    </source>
</evidence>
<feature type="domain" description="Peptidase S8/S53" evidence="12">
    <location>
        <begin position="138"/>
        <end position="578"/>
    </location>
</feature>
<dbReference type="EMBL" id="JADFTS010000006">
    <property type="protein sequence ID" value="KAF9602795.1"/>
    <property type="molecule type" value="Genomic_DNA"/>
</dbReference>
<dbReference type="OrthoDB" id="206201at2759"/>
<dbReference type="InterPro" id="IPR037045">
    <property type="entry name" value="S8pro/Inhibitor_I9_sf"/>
</dbReference>
<evidence type="ECO:0000256" key="5">
    <source>
        <dbReference type="ARBA" id="ARBA00022729"/>
    </source>
</evidence>